<dbReference type="Proteomes" id="UP001231518">
    <property type="component" value="Chromosome 16"/>
</dbReference>
<reference evidence="2" key="1">
    <citation type="submission" date="2023-03" db="EMBL/GenBank/DDBJ databases">
        <title>Chromosome-level genomes of two armyworms, Mythimna separata and Mythimna loreyi, provide insights into the biosynthesis and reception of sex pheromones.</title>
        <authorList>
            <person name="Zhao H."/>
        </authorList>
    </citation>
    <scope>NUCLEOTIDE SEQUENCE</scope>
    <source>
        <strain evidence="2">BeijingLab</strain>
        <tissue evidence="2">Pupa</tissue>
    </source>
</reference>
<sequence>MKLLALLYAVGLISALQIVPEGQEIEYINHKYLKNMSITFRKLSRNSPHYVNMEAETNVGVGNNLTLKMELFENLGGHYIPTGIVGAYKLCDFLYNEPFFGKMYAKQFPGNWTCPFPSAMQIVPERHEIEFFNRKYLRNASITFRKLSRNSPHFVNLEVDSSIGVGNNFTATEIYPERVVMKSGNSCFHTISFTFRKQSRTSPYYINFDFNATCGYGNNVTIKWELSEYISGHYVPLPIRFEYRLCDFLDTDPYLGQMYAKQLRGNWSCPFPPATEVYPERLETIIKSTKYIHNITYTFRRHSRNSPYYIDFDYVATTGYGNNLTLTWKLNEFISGRYVPVPVQFQYKLCDFLYKDPFFGQMYAKQLVGNWSCPFPPGRSPFRNLVMHIENMPRVPFTYSSLIVRTRADLIIFMEEEIALVKIYLTATEIYPERLVTLIKSTKYIYNITFTYRRHTRTSPYYVDFDYISNSGYGNNLTGPSPFKSLVVHLENLPRIPFTYSSLIVRTQCILVIFMEEEIATLKIYMMVKQSMKKIDMNRWKGTILYNHTFD</sequence>
<feature type="signal peptide" evidence="1">
    <location>
        <begin position="1"/>
        <end position="15"/>
    </location>
</feature>
<evidence type="ECO:0000313" key="3">
    <source>
        <dbReference type="Proteomes" id="UP001231518"/>
    </source>
</evidence>
<evidence type="ECO:0000256" key="1">
    <source>
        <dbReference type="SAM" id="SignalP"/>
    </source>
</evidence>
<protein>
    <submittedName>
        <fullName evidence="2">Uncharacterized protein</fullName>
    </submittedName>
</protein>
<name>A0AAD8DYC4_MYTSE</name>
<organism evidence="2 3">
    <name type="scientific">Mythimna separata</name>
    <name type="common">Oriental armyworm</name>
    <name type="synonym">Pseudaletia separata</name>
    <dbReference type="NCBI Taxonomy" id="271217"/>
    <lineage>
        <taxon>Eukaryota</taxon>
        <taxon>Metazoa</taxon>
        <taxon>Ecdysozoa</taxon>
        <taxon>Arthropoda</taxon>
        <taxon>Hexapoda</taxon>
        <taxon>Insecta</taxon>
        <taxon>Pterygota</taxon>
        <taxon>Neoptera</taxon>
        <taxon>Endopterygota</taxon>
        <taxon>Lepidoptera</taxon>
        <taxon>Glossata</taxon>
        <taxon>Ditrysia</taxon>
        <taxon>Noctuoidea</taxon>
        <taxon>Noctuidae</taxon>
        <taxon>Noctuinae</taxon>
        <taxon>Hadenini</taxon>
        <taxon>Mythimna</taxon>
    </lineage>
</organism>
<gene>
    <name evidence="2" type="ORF">PYW07_004680</name>
</gene>
<comment type="caution">
    <text evidence="2">The sequence shown here is derived from an EMBL/GenBank/DDBJ whole genome shotgun (WGS) entry which is preliminary data.</text>
</comment>
<evidence type="ECO:0000313" key="2">
    <source>
        <dbReference type="EMBL" id="KAJ8731516.1"/>
    </source>
</evidence>
<feature type="chain" id="PRO_5042021959" evidence="1">
    <location>
        <begin position="16"/>
        <end position="551"/>
    </location>
</feature>
<proteinExistence type="predicted"/>
<keyword evidence="3" id="KW-1185">Reference proteome</keyword>
<keyword evidence="1" id="KW-0732">Signal</keyword>
<dbReference type="AlphaFoldDB" id="A0AAD8DYC4"/>
<accession>A0AAD8DYC4</accession>
<dbReference type="EMBL" id="JARGEI010000005">
    <property type="protein sequence ID" value="KAJ8731516.1"/>
    <property type="molecule type" value="Genomic_DNA"/>
</dbReference>